<dbReference type="AlphaFoldDB" id="A0A2S0NGW9"/>
<evidence type="ECO:0000256" key="1">
    <source>
        <dbReference type="ARBA" id="ARBA00001968"/>
    </source>
</evidence>
<gene>
    <name evidence="6" type="ORF">C6569_20800</name>
</gene>
<dbReference type="Gene3D" id="3.50.30.40">
    <property type="entry name" value="Ribonuclease E inhibitor RraA/RraA-like"/>
    <property type="match status" value="1"/>
</dbReference>
<evidence type="ECO:0000256" key="5">
    <source>
        <dbReference type="PIRSR" id="PIRSR605493-1"/>
    </source>
</evidence>
<dbReference type="CDD" id="cd16841">
    <property type="entry name" value="RraA_family"/>
    <property type="match status" value="1"/>
</dbReference>
<organism evidence="6 7">
    <name type="scientific">Phreatobacter cathodiphilus</name>
    <dbReference type="NCBI Taxonomy" id="1868589"/>
    <lineage>
        <taxon>Bacteria</taxon>
        <taxon>Pseudomonadati</taxon>
        <taxon>Pseudomonadota</taxon>
        <taxon>Alphaproteobacteria</taxon>
        <taxon>Hyphomicrobiales</taxon>
        <taxon>Phreatobacteraceae</taxon>
        <taxon>Phreatobacter</taxon>
    </lineage>
</organism>
<dbReference type="EMBL" id="CP027668">
    <property type="protein sequence ID" value="AVO47286.1"/>
    <property type="molecule type" value="Genomic_DNA"/>
</dbReference>
<dbReference type="Proteomes" id="UP000237889">
    <property type="component" value="Chromosome"/>
</dbReference>
<name>A0A2S0NGW9_9HYPH</name>
<dbReference type="SUPFAM" id="SSF89562">
    <property type="entry name" value="RraA-like"/>
    <property type="match status" value="1"/>
</dbReference>
<dbReference type="GO" id="GO:0008168">
    <property type="term" value="F:methyltransferase activity"/>
    <property type="evidence" value="ECO:0007669"/>
    <property type="project" value="UniProtKB-KW"/>
</dbReference>
<keyword evidence="6" id="KW-0808">Transferase</keyword>
<evidence type="ECO:0000256" key="3">
    <source>
        <dbReference type="ARBA" id="ARBA00029596"/>
    </source>
</evidence>
<dbReference type="PANTHER" id="PTHR33254">
    <property type="entry name" value="4-HYDROXY-4-METHYL-2-OXOGLUTARATE ALDOLASE 3-RELATED"/>
    <property type="match status" value="1"/>
</dbReference>
<proteinExistence type="predicted"/>
<feature type="binding site" evidence="5">
    <location>
        <position position="120"/>
    </location>
    <ligand>
        <name>substrate</name>
    </ligand>
</feature>
<evidence type="ECO:0000313" key="6">
    <source>
        <dbReference type="EMBL" id="AVO47286.1"/>
    </source>
</evidence>
<dbReference type="Pfam" id="PF03737">
    <property type="entry name" value="RraA-like"/>
    <property type="match status" value="1"/>
</dbReference>
<dbReference type="GO" id="GO:0046872">
    <property type="term" value="F:metal ion binding"/>
    <property type="evidence" value="ECO:0007669"/>
    <property type="project" value="UniProtKB-KW"/>
</dbReference>
<dbReference type="InterPro" id="IPR005493">
    <property type="entry name" value="RraA/RraA-like"/>
</dbReference>
<comment type="cofactor">
    <cofactor evidence="1">
        <name>a divalent metal cation</name>
        <dbReference type="ChEBI" id="CHEBI:60240"/>
    </cofactor>
</comment>
<dbReference type="OrthoDB" id="8717144at2"/>
<sequence length="220" mass="23064">MTDTFDDIIAAARPVIAAAPVCDALDEHGLHHQILPPSIRPVDDGTVLFGPARTGGYKVISGFVEGIYDLEMALVDDLKPGEVCVMATGGNTDIGPWGELLSTRARHLEAAGFLTDGAARDVVAIRAMGFPVFTAALSPADTQYRGMMVEKDVPITIGGVSIAPGDVLVGDVDGVVVVPRAQALAVLSTAMTKITGERRMRADLEAGMSLAEAFRKHGLL</sequence>
<dbReference type="RefSeq" id="WP_106750656.1">
    <property type="nucleotide sequence ID" value="NZ_CP027668.1"/>
</dbReference>
<keyword evidence="5" id="KW-0479">Metal-binding</keyword>
<keyword evidence="5" id="KW-0460">Magnesium</keyword>
<evidence type="ECO:0000256" key="4">
    <source>
        <dbReference type="ARBA" id="ARBA00030169"/>
    </source>
</evidence>
<keyword evidence="6" id="KW-0489">Methyltransferase</keyword>
<feature type="binding site" evidence="5">
    <location>
        <position position="121"/>
    </location>
    <ligand>
        <name>Mg(2+)</name>
        <dbReference type="ChEBI" id="CHEBI:18420"/>
    </ligand>
</feature>
<dbReference type="PANTHER" id="PTHR33254:SF4">
    <property type="entry name" value="4-HYDROXY-4-METHYL-2-OXOGLUTARATE ALDOLASE 3-RELATED"/>
    <property type="match status" value="1"/>
</dbReference>
<keyword evidence="7" id="KW-1185">Reference proteome</keyword>
<dbReference type="InterPro" id="IPR036704">
    <property type="entry name" value="RraA/RraA-like_sf"/>
</dbReference>
<dbReference type="GO" id="GO:0032259">
    <property type="term" value="P:methylation"/>
    <property type="evidence" value="ECO:0007669"/>
    <property type="project" value="UniProtKB-KW"/>
</dbReference>
<accession>A0A2S0NGW9</accession>
<evidence type="ECO:0000313" key="7">
    <source>
        <dbReference type="Proteomes" id="UP000237889"/>
    </source>
</evidence>
<comment type="cofactor">
    <cofactor evidence="5">
        <name>Mg(2+)</name>
        <dbReference type="ChEBI" id="CHEBI:18420"/>
    </cofactor>
</comment>
<protein>
    <recommendedName>
        <fullName evidence="2">Putative 4-hydroxy-4-methyl-2-oxoglutarate aldolase</fullName>
    </recommendedName>
    <alternativeName>
        <fullName evidence="3">Regulator of ribonuclease activity homolog</fullName>
    </alternativeName>
    <alternativeName>
        <fullName evidence="4">RraA-like protein</fullName>
    </alternativeName>
</protein>
<feature type="binding site" evidence="5">
    <location>
        <begin position="98"/>
        <end position="101"/>
    </location>
    <ligand>
        <name>substrate</name>
    </ligand>
</feature>
<reference evidence="6 7" key="1">
    <citation type="submission" date="2018-03" db="EMBL/GenBank/DDBJ databases">
        <title>Genome sequencing of Phreatobacter sp.</title>
        <authorList>
            <person name="Kim S.-J."/>
            <person name="Heo J."/>
            <person name="Kwon S.-W."/>
        </authorList>
    </citation>
    <scope>NUCLEOTIDE SEQUENCE [LARGE SCALE GENOMIC DNA]</scope>
    <source>
        <strain evidence="6 7">S-12</strain>
    </source>
</reference>
<evidence type="ECO:0000256" key="2">
    <source>
        <dbReference type="ARBA" id="ARBA00016549"/>
    </source>
</evidence>
<dbReference type="KEGG" id="phr:C6569_20800"/>